<dbReference type="Gene3D" id="3.40.50.880">
    <property type="match status" value="1"/>
</dbReference>
<evidence type="ECO:0000256" key="5">
    <source>
        <dbReference type="ARBA" id="ARBA00023295"/>
    </source>
</evidence>
<dbReference type="Gene3D" id="2.60.40.1180">
    <property type="entry name" value="Golgi alpha-mannosidase II"/>
    <property type="match status" value="1"/>
</dbReference>
<keyword evidence="14" id="KW-1185">Reference proteome</keyword>
<dbReference type="Pfam" id="PF08533">
    <property type="entry name" value="Glyco_hydro_42C"/>
    <property type="match status" value="1"/>
</dbReference>
<evidence type="ECO:0000256" key="2">
    <source>
        <dbReference type="ARBA" id="ARBA00005940"/>
    </source>
</evidence>
<dbReference type="PANTHER" id="PTHR36447:SF1">
    <property type="entry name" value="BETA-GALACTOSIDASE GANA"/>
    <property type="match status" value="1"/>
</dbReference>
<feature type="active site" description="Proton donor" evidence="7">
    <location>
        <position position="162"/>
    </location>
</feature>
<dbReference type="AlphaFoldDB" id="A0A8J3IMF4"/>
<feature type="domain" description="Glycoside hydrolase family 42 N-terminal" evidence="10">
    <location>
        <begin position="26"/>
        <end position="392"/>
    </location>
</feature>
<feature type="binding site" evidence="9">
    <location>
        <position position="169"/>
    </location>
    <ligand>
        <name>Zn(2+)</name>
        <dbReference type="ChEBI" id="CHEBI:29105"/>
    </ligand>
</feature>
<comment type="catalytic activity">
    <reaction evidence="1 6">
        <text>Hydrolysis of terminal non-reducing beta-D-galactose residues in beta-D-galactosides.</text>
        <dbReference type="EC" id="3.2.1.23"/>
    </reaction>
</comment>
<feature type="active site" description="Nucleophile" evidence="7">
    <location>
        <position position="313"/>
    </location>
</feature>
<feature type="binding site" evidence="9">
    <location>
        <position position="172"/>
    </location>
    <ligand>
        <name>Zn(2+)</name>
        <dbReference type="ChEBI" id="CHEBI:29105"/>
    </ligand>
</feature>
<dbReference type="InterPro" id="IPR017853">
    <property type="entry name" value="GH"/>
</dbReference>
<evidence type="ECO:0000256" key="4">
    <source>
        <dbReference type="ARBA" id="ARBA00022801"/>
    </source>
</evidence>
<feature type="binding site" evidence="8">
    <location>
        <position position="123"/>
    </location>
    <ligand>
        <name>substrate</name>
    </ligand>
</feature>
<keyword evidence="5 6" id="KW-0326">Glycosidase</keyword>
<dbReference type="EC" id="3.2.1.23" evidence="3 6"/>
<evidence type="ECO:0000256" key="6">
    <source>
        <dbReference type="PIRNR" id="PIRNR001084"/>
    </source>
</evidence>
<evidence type="ECO:0000313" key="13">
    <source>
        <dbReference type="EMBL" id="GHO93867.1"/>
    </source>
</evidence>
<dbReference type="PANTHER" id="PTHR36447">
    <property type="entry name" value="BETA-GALACTOSIDASE GANA"/>
    <property type="match status" value="1"/>
</dbReference>
<comment type="similarity">
    <text evidence="2 6">Belongs to the glycosyl hydrolase 42 family.</text>
</comment>
<protein>
    <recommendedName>
        <fullName evidence="3 6">Beta-galactosidase</fullName>
        <shortName evidence="6">Beta-gal</shortName>
        <ecNumber evidence="3 6">3.2.1.23</ecNumber>
    </recommendedName>
</protein>
<evidence type="ECO:0000256" key="9">
    <source>
        <dbReference type="PIRSR" id="PIRSR001084-3"/>
    </source>
</evidence>
<feature type="binding site" evidence="9">
    <location>
        <position position="167"/>
    </location>
    <ligand>
        <name>Zn(2+)</name>
        <dbReference type="ChEBI" id="CHEBI:29105"/>
    </ligand>
</feature>
<gene>
    <name evidence="13" type="ORF">KSF_039150</name>
</gene>
<keyword evidence="9" id="KW-0479">Metal-binding</keyword>
<feature type="domain" description="Beta-galactosidase trimerisation" evidence="11">
    <location>
        <begin position="403"/>
        <end position="609"/>
    </location>
</feature>
<dbReference type="Gene3D" id="3.20.20.80">
    <property type="entry name" value="Glycosidases"/>
    <property type="match status" value="1"/>
</dbReference>
<dbReference type="EMBL" id="BNJK01000001">
    <property type="protein sequence ID" value="GHO93867.1"/>
    <property type="molecule type" value="Genomic_DNA"/>
</dbReference>
<dbReference type="GO" id="GO:0046872">
    <property type="term" value="F:metal ion binding"/>
    <property type="evidence" value="ECO:0007669"/>
    <property type="project" value="UniProtKB-KW"/>
</dbReference>
<dbReference type="SUPFAM" id="SSF51445">
    <property type="entry name" value="(Trans)glycosidases"/>
    <property type="match status" value="1"/>
</dbReference>
<dbReference type="Proteomes" id="UP000597444">
    <property type="component" value="Unassembled WGS sequence"/>
</dbReference>
<dbReference type="GO" id="GO:0009341">
    <property type="term" value="C:beta-galactosidase complex"/>
    <property type="evidence" value="ECO:0007669"/>
    <property type="project" value="InterPro"/>
</dbReference>
<dbReference type="InterPro" id="IPR003476">
    <property type="entry name" value="Glyco_hydro_42"/>
</dbReference>
<evidence type="ECO:0000256" key="3">
    <source>
        <dbReference type="ARBA" id="ARBA00012756"/>
    </source>
</evidence>
<accession>A0A8J3IMF4</accession>
<evidence type="ECO:0000256" key="8">
    <source>
        <dbReference type="PIRSR" id="PIRSR001084-2"/>
    </source>
</evidence>
<evidence type="ECO:0000259" key="10">
    <source>
        <dbReference type="Pfam" id="PF02449"/>
    </source>
</evidence>
<dbReference type="PIRSF" id="PIRSF001084">
    <property type="entry name" value="B-galactosidase"/>
    <property type="match status" value="1"/>
</dbReference>
<keyword evidence="9" id="KW-0862">Zinc</keyword>
<evidence type="ECO:0000256" key="1">
    <source>
        <dbReference type="ARBA" id="ARBA00001412"/>
    </source>
</evidence>
<dbReference type="InterPro" id="IPR013738">
    <property type="entry name" value="Beta_galactosidase_Trimer"/>
</dbReference>
<dbReference type="InterPro" id="IPR013739">
    <property type="entry name" value="Beta_galactosidase_C"/>
</dbReference>
<dbReference type="InterPro" id="IPR029062">
    <property type="entry name" value="Class_I_gatase-like"/>
</dbReference>
<feature type="binding site" evidence="9">
    <location>
        <position position="127"/>
    </location>
    <ligand>
        <name>Zn(2+)</name>
        <dbReference type="ChEBI" id="CHEBI:29105"/>
    </ligand>
</feature>
<feature type="binding site" evidence="8">
    <location>
        <position position="321"/>
    </location>
    <ligand>
        <name>substrate</name>
    </ligand>
</feature>
<dbReference type="InterPro" id="IPR013529">
    <property type="entry name" value="Glyco_hydro_42_N"/>
</dbReference>
<dbReference type="RefSeq" id="WP_220204634.1">
    <property type="nucleotide sequence ID" value="NZ_BNJK01000001.1"/>
</dbReference>
<dbReference type="CDD" id="cd03143">
    <property type="entry name" value="A4_beta-galactosidase_middle_domain"/>
    <property type="match status" value="1"/>
</dbReference>
<dbReference type="Pfam" id="PF08532">
    <property type="entry name" value="Glyco_hydro_42M"/>
    <property type="match status" value="1"/>
</dbReference>
<proteinExistence type="inferred from homology"/>
<dbReference type="GO" id="GO:0004565">
    <property type="term" value="F:beta-galactosidase activity"/>
    <property type="evidence" value="ECO:0007669"/>
    <property type="project" value="UniProtKB-EC"/>
</dbReference>
<dbReference type="InterPro" id="IPR013780">
    <property type="entry name" value="Glyco_hydro_b"/>
</dbReference>
<evidence type="ECO:0000259" key="11">
    <source>
        <dbReference type="Pfam" id="PF08532"/>
    </source>
</evidence>
<feature type="domain" description="Beta-galactosidase C-terminal" evidence="12">
    <location>
        <begin position="618"/>
        <end position="677"/>
    </location>
</feature>
<feature type="binding site" evidence="8">
    <location>
        <position position="161"/>
    </location>
    <ligand>
        <name>substrate</name>
    </ligand>
</feature>
<reference evidence="13" key="1">
    <citation type="submission" date="2020-10" db="EMBL/GenBank/DDBJ databases">
        <title>Taxonomic study of unclassified bacteria belonging to the class Ktedonobacteria.</title>
        <authorList>
            <person name="Yabe S."/>
            <person name="Wang C.M."/>
            <person name="Zheng Y."/>
            <person name="Sakai Y."/>
            <person name="Cavaletti L."/>
            <person name="Monciardini P."/>
            <person name="Donadio S."/>
        </authorList>
    </citation>
    <scope>NUCLEOTIDE SEQUENCE</scope>
    <source>
        <strain evidence="13">ID150040</strain>
    </source>
</reference>
<name>A0A8J3IMF4_9CHLR</name>
<comment type="caution">
    <text evidence="13">The sequence shown here is derived from an EMBL/GenBank/DDBJ whole genome shotgun (WGS) entry which is preliminary data.</text>
</comment>
<organism evidence="13 14">
    <name type="scientific">Reticulibacter mediterranei</name>
    <dbReference type="NCBI Taxonomy" id="2778369"/>
    <lineage>
        <taxon>Bacteria</taxon>
        <taxon>Bacillati</taxon>
        <taxon>Chloroflexota</taxon>
        <taxon>Ktedonobacteria</taxon>
        <taxon>Ktedonobacterales</taxon>
        <taxon>Reticulibacteraceae</taxon>
        <taxon>Reticulibacter</taxon>
    </lineage>
</organism>
<sequence>MDLEKDQAATFPPINPRASFIWHGGDYNPEQWPPAVWDEDIRLMQRSHYTVPTVGVFSWVQLQPDEEHFTFEWLDTILDKLADSGRFVCLATPTAAQPAWMSQQYPDVLRADNTGQRRHHGNRVNFCPTSPNYRYFAQQIAGRLAERYFAHPALVAWHISNEYGGTCYCETCASEFRSWLQQRYESLDALNACYWSAFWGHTYTSWEQIEPPYADGERAIHGLNIDYRRFQSEMMLHCFQLERDAIRVFSPDVPITTNLMGTYFDLDYRSWAKEMDVVSWDNYPRPNDSPANIAFQHDLHRGLRDGQPFMLMEQTPSSQNWQAINALKRPGVLRLWSYQAVAHGADTVMYFQWRRGRGGIEKMHGAVVEHAGRTDARVFQEVTTLGAELERLGDKTLGATTPAKVALLFDWNNWWGLQDTVGPVREKEYVPVIRQHYSAFWNRNVSVDIVFSDSDLSRYSIVVAPMLYMVRPGVAERIEAFVEQGGTFVATYLSGLVDEHDLAFENGYPGPLKRVLGIWSEEIDALYPEQGNQIVMNDQSGTYTCGRLSEIIHCEGAEALATYGTDFYAGQPVVTRNSFGKGAAYYIASEPEEHFLNDFYARLLTEQQVQPLLEAPTGVEVTRRDTEQGTLLFLLNHNAESVQITLPREQRYHDLIADKTVADTLQLAARDVAILSMMV</sequence>
<dbReference type="SUPFAM" id="SSF52317">
    <property type="entry name" value="Class I glutamine amidotransferase-like"/>
    <property type="match status" value="1"/>
</dbReference>
<evidence type="ECO:0000256" key="7">
    <source>
        <dbReference type="PIRSR" id="PIRSR001084-1"/>
    </source>
</evidence>
<evidence type="ECO:0000259" key="12">
    <source>
        <dbReference type="Pfam" id="PF08533"/>
    </source>
</evidence>
<keyword evidence="4 6" id="KW-0378">Hydrolase</keyword>
<dbReference type="Pfam" id="PF02449">
    <property type="entry name" value="Glyco_hydro_42"/>
    <property type="match status" value="1"/>
</dbReference>
<dbReference type="GO" id="GO:0006012">
    <property type="term" value="P:galactose metabolic process"/>
    <property type="evidence" value="ECO:0007669"/>
    <property type="project" value="InterPro"/>
</dbReference>
<evidence type="ECO:0000313" key="14">
    <source>
        <dbReference type="Proteomes" id="UP000597444"/>
    </source>
</evidence>